<organism evidence="1">
    <name type="scientific">Anopheles sinensis</name>
    <name type="common">Mosquito</name>
    <dbReference type="NCBI Taxonomy" id="74873"/>
    <lineage>
        <taxon>Eukaryota</taxon>
        <taxon>Metazoa</taxon>
        <taxon>Ecdysozoa</taxon>
        <taxon>Arthropoda</taxon>
        <taxon>Hexapoda</taxon>
        <taxon>Insecta</taxon>
        <taxon>Pterygota</taxon>
        <taxon>Neoptera</taxon>
        <taxon>Endopterygota</taxon>
        <taxon>Diptera</taxon>
        <taxon>Nematocera</taxon>
        <taxon>Culicoidea</taxon>
        <taxon>Culicidae</taxon>
        <taxon>Anophelinae</taxon>
        <taxon>Anopheles</taxon>
    </lineage>
</organism>
<dbReference type="EMBL" id="ATLV01022898">
    <property type="status" value="NOT_ANNOTATED_CDS"/>
    <property type="molecule type" value="Genomic_DNA"/>
</dbReference>
<protein>
    <submittedName>
        <fullName evidence="1 2">ATPase</fullName>
    </submittedName>
</protein>
<gene>
    <name evidence="1" type="ORF">ZHAS_00016043</name>
</gene>
<proteinExistence type="predicted"/>
<reference evidence="1 3" key="1">
    <citation type="journal article" date="2014" name="BMC Genomics">
        <title>Genome sequence of Anopheles sinensis provides insight into genetics basis of mosquito competence for malaria parasites.</title>
        <authorList>
            <person name="Zhou D."/>
            <person name="Zhang D."/>
            <person name="Ding G."/>
            <person name="Shi L."/>
            <person name="Hou Q."/>
            <person name="Ye Y."/>
            <person name="Xu Y."/>
            <person name="Zhou H."/>
            <person name="Xiong C."/>
            <person name="Li S."/>
            <person name="Yu J."/>
            <person name="Hong S."/>
            <person name="Yu X."/>
            <person name="Zou P."/>
            <person name="Chen C."/>
            <person name="Chang X."/>
            <person name="Wang W."/>
            <person name="Lv Y."/>
            <person name="Sun Y."/>
            <person name="Ma L."/>
            <person name="Shen B."/>
            <person name="Zhu C."/>
        </authorList>
    </citation>
    <scope>NUCLEOTIDE SEQUENCE [LARGE SCALE GENOMIC DNA]</scope>
</reference>
<dbReference type="EnsemblMetazoa" id="ASIC016043-RA">
    <property type="protein sequence ID" value="ASIC016043-PA"/>
    <property type="gene ID" value="ASIC016043"/>
</dbReference>
<evidence type="ECO:0000313" key="2">
    <source>
        <dbReference type="EnsemblMetazoa" id="ASIC016043-PA"/>
    </source>
</evidence>
<dbReference type="AlphaFoldDB" id="A0A084WCX8"/>
<sequence>MPLDDATKPEMNESISGNQFLPATVVGIPTIMSSKQLDANDPARLLVAHNNRAVDEVVRKAIEVHRHMVRELRKVHYLQKVSFRRH</sequence>
<name>A0A084WCX8_ANOSI</name>
<keyword evidence="3" id="KW-1185">Reference proteome</keyword>
<evidence type="ECO:0000313" key="3">
    <source>
        <dbReference type="Proteomes" id="UP000030765"/>
    </source>
</evidence>
<reference evidence="2" key="2">
    <citation type="submission" date="2020-05" db="UniProtKB">
        <authorList>
            <consortium name="EnsemblMetazoa"/>
        </authorList>
    </citation>
    <scope>IDENTIFICATION</scope>
</reference>
<accession>A0A084WCX8</accession>
<dbReference type="VEuPathDB" id="VectorBase:ASIC016043"/>
<dbReference type="EMBL" id="KE525337">
    <property type="protein sequence ID" value="KFB48072.1"/>
    <property type="molecule type" value="Genomic_DNA"/>
</dbReference>
<dbReference type="Proteomes" id="UP000030765">
    <property type="component" value="Unassembled WGS sequence"/>
</dbReference>
<evidence type="ECO:0000313" key="1">
    <source>
        <dbReference type="EMBL" id="KFB48072.1"/>
    </source>
</evidence>